<comment type="caution">
    <text evidence="3">The sequence shown here is derived from an EMBL/GenBank/DDBJ whole genome shotgun (WGS) entry which is preliminary data.</text>
</comment>
<keyword evidence="4" id="KW-1185">Reference proteome</keyword>
<dbReference type="EMBL" id="JBHSZH010000001">
    <property type="protein sequence ID" value="MFC7079084.1"/>
    <property type="molecule type" value="Genomic_DNA"/>
</dbReference>
<feature type="domain" description="DUF7282" evidence="2">
    <location>
        <begin position="59"/>
        <end position="168"/>
    </location>
</feature>
<reference evidence="3 4" key="1">
    <citation type="journal article" date="2019" name="Int. J. Syst. Evol. Microbiol.">
        <title>The Global Catalogue of Microorganisms (GCM) 10K type strain sequencing project: providing services to taxonomists for standard genome sequencing and annotation.</title>
        <authorList>
            <consortium name="The Broad Institute Genomics Platform"/>
            <consortium name="The Broad Institute Genome Sequencing Center for Infectious Disease"/>
            <person name="Wu L."/>
            <person name="Ma J."/>
        </authorList>
    </citation>
    <scope>NUCLEOTIDE SEQUENCE [LARGE SCALE GENOMIC DNA]</scope>
    <source>
        <strain evidence="3 4">DT72</strain>
    </source>
</reference>
<evidence type="ECO:0000259" key="2">
    <source>
        <dbReference type="Pfam" id="PF23951"/>
    </source>
</evidence>
<dbReference type="GeneID" id="79305530"/>
<name>A0ABD5WEY5_9EURY</name>
<dbReference type="AlphaFoldDB" id="A0ABD5WEY5"/>
<evidence type="ECO:0000313" key="4">
    <source>
        <dbReference type="Proteomes" id="UP001596407"/>
    </source>
</evidence>
<gene>
    <name evidence="3" type="ORF">ACFQJ6_01960</name>
</gene>
<dbReference type="Pfam" id="PF23951">
    <property type="entry name" value="DUF7282"/>
    <property type="match status" value="1"/>
</dbReference>
<sequence>MTRNATLGALVFTLLLVTTGLSGAVGASETVQSGPAEASAAPLARGTTATQSQTANESATISFGDQSSNGSAVTVESANLSAGGYVVVFAQNGTALGNTSYLEPGTHENLTVSLGTPIGRSQVLIAAPHLDTDGDRTFDFNATQAQAAGAQNATDRPYLQPNGLPVNAVGFVTVGNASRQGTATE</sequence>
<feature type="compositionally biased region" description="Polar residues" evidence="1">
    <location>
        <begin position="47"/>
        <end position="69"/>
    </location>
</feature>
<protein>
    <recommendedName>
        <fullName evidence="2">DUF7282 domain-containing protein</fullName>
    </recommendedName>
</protein>
<evidence type="ECO:0000256" key="1">
    <source>
        <dbReference type="SAM" id="MobiDB-lite"/>
    </source>
</evidence>
<feature type="region of interest" description="Disordered" evidence="1">
    <location>
        <begin position="30"/>
        <end position="69"/>
    </location>
</feature>
<dbReference type="InterPro" id="IPR055706">
    <property type="entry name" value="Slg1/2_DUF7282"/>
</dbReference>
<organism evidence="3 4">
    <name type="scientific">Halorussus caseinilyticus</name>
    <dbReference type="NCBI Taxonomy" id="3034025"/>
    <lineage>
        <taxon>Archaea</taxon>
        <taxon>Methanobacteriati</taxon>
        <taxon>Methanobacteriota</taxon>
        <taxon>Stenosarchaea group</taxon>
        <taxon>Halobacteria</taxon>
        <taxon>Halobacteriales</taxon>
        <taxon>Haladaptataceae</taxon>
        <taxon>Halorussus</taxon>
    </lineage>
</organism>
<proteinExistence type="predicted"/>
<evidence type="ECO:0000313" key="3">
    <source>
        <dbReference type="EMBL" id="MFC7079084.1"/>
    </source>
</evidence>
<dbReference type="Proteomes" id="UP001596407">
    <property type="component" value="Unassembled WGS sequence"/>
</dbReference>
<accession>A0ABD5WEY5</accession>
<dbReference type="RefSeq" id="WP_276282404.1">
    <property type="nucleotide sequence ID" value="NZ_CP119810.1"/>
</dbReference>